<evidence type="ECO:0000313" key="3">
    <source>
        <dbReference type="Proteomes" id="UP000041595"/>
    </source>
</evidence>
<feature type="transmembrane region" description="Helical" evidence="1">
    <location>
        <begin position="7"/>
        <end position="28"/>
    </location>
</feature>
<evidence type="ECO:0000313" key="2">
    <source>
        <dbReference type="EMBL" id="CNL55748.1"/>
    </source>
</evidence>
<keyword evidence="2" id="KW-0240">DNA-directed RNA polymerase</keyword>
<dbReference type="GO" id="GO:0000428">
    <property type="term" value="C:DNA-directed RNA polymerase complex"/>
    <property type="evidence" value="ECO:0007669"/>
    <property type="project" value="UniProtKB-KW"/>
</dbReference>
<keyword evidence="1" id="KW-1133">Transmembrane helix</keyword>
<name>A0A0T9UNB2_YERAL</name>
<protein>
    <submittedName>
        <fullName evidence="2">DNA-directed RNA polymerase subunit beta/140 kD subunit</fullName>
    </submittedName>
</protein>
<keyword evidence="1" id="KW-0812">Transmembrane</keyword>
<feature type="transmembrane region" description="Helical" evidence="1">
    <location>
        <begin position="40"/>
        <end position="63"/>
    </location>
</feature>
<evidence type="ECO:0000256" key="1">
    <source>
        <dbReference type="SAM" id="Phobius"/>
    </source>
</evidence>
<dbReference type="Proteomes" id="UP000041595">
    <property type="component" value="Unassembled WGS sequence"/>
</dbReference>
<dbReference type="AlphaFoldDB" id="A0A0T9UNB2"/>
<keyword evidence="1" id="KW-0472">Membrane</keyword>
<dbReference type="eggNOG" id="ENOG5031IH5">
    <property type="taxonomic scope" value="Bacteria"/>
</dbReference>
<dbReference type="EMBL" id="CQEJ01000022">
    <property type="protein sequence ID" value="CNL55748.1"/>
    <property type="molecule type" value="Genomic_DNA"/>
</dbReference>
<proteinExistence type="predicted"/>
<keyword evidence="2" id="KW-0804">Transcription</keyword>
<gene>
    <name evidence="2" type="ORF">ERS137965_03372</name>
</gene>
<reference evidence="2 3" key="1">
    <citation type="submission" date="2015-03" db="EMBL/GenBank/DDBJ databases">
        <authorList>
            <person name="Murphy D."/>
        </authorList>
    </citation>
    <scope>NUCLEOTIDE SEQUENCE [LARGE SCALE GENOMIC DNA]</scope>
    <source>
        <strain evidence="2 3">IP06005</strain>
    </source>
</reference>
<accession>A0A0T9UNB2</accession>
<sequence>MNAQITLHVLELAIILGTQYGVAGRVIAVYSLQEYCMRSVYLWIVVVAISITAIVSQLSFFFIEPQAGISEGKVLVLKRTSEINFIDSPRGNCQRLYPNEDSLHCESRILPLLLESTHVLYELPFSPYFYEMTYQPTY</sequence>
<organism evidence="2 3">
    <name type="scientific">Yersinia aldovae</name>
    <dbReference type="NCBI Taxonomy" id="29483"/>
    <lineage>
        <taxon>Bacteria</taxon>
        <taxon>Pseudomonadati</taxon>
        <taxon>Pseudomonadota</taxon>
        <taxon>Gammaproteobacteria</taxon>
        <taxon>Enterobacterales</taxon>
        <taxon>Yersiniaceae</taxon>
        <taxon>Yersinia</taxon>
    </lineage>
</organism>